<organism evidence="1 2">
    <name type="scientific">Pseudoxanthomonas helianthi</name>
    <dbReference type="NCBI Taxonomy" id="1453541"/>
    <lineage>
        <taxon>Bacteria</taxon>
        <taxon>Pseudomonadati</taxon>
        <taxon>Pseudomonadota</taxon>
        <taxon>Gammaproteobacteria</taxon>
        <taxon>Lysobacterales</taxon>
        <taxon>Lysobacteraceae</taxon>
        <taxon>Pseudoxanthomonas</taxon>
    </lineage>
</organism>
<dbReference type="RefSeq" id="WP_210536073.1">
    <property type="nucleotide sequence ID" value="NZ_JAGKTC010000001.1"/>
</dbReference>
<feature type="non-terminal residue" evidence="1">
    <location>
        <position position="1"/>
    </location>
</feature>
<gene>
    <name evidence="1" type="ORF">J5837_07660</name>
</gene>
<evidence type="ECO:0000313" key="1">
    <source>
        <dbReference type="EMBL" id="MBP3984303.1"/>
    </source>
</evidence>
<feature type="non-terminal residue" evidence="1">
    <location>
        <position position="137"/>
    </location>
</feature>
<dbReference type="AlphaFoldDB" id="A0A941AW91"/>
<evidence type="ECO:0000313" key="2">
    <source>
        <dbReference type="Proteomes" id="UP000673447"/>
    </source>
</evidence>
<name>A0A941AW91_9GAMM</name>
<comment type="caution">
    <text evidence="1">The sequence shown here is derived from an EMBL/GenBank/DDBJ whole genome shotgun (WGS) entry which is preliminary data.</text>
</comment>
<dbReference type="Proteomes" id="UP000673447">
    <property type="component" value="Unassembled WGS sequence"/>
</dbReference>
<keyword evidence="2" id="KW-1185">Reference proteome</keyword>
<reference evidence="1" key="1">
    <citation type="journal article" date="2016" name="Int. J. Syst. Evol. Microbiol.">
        <title>Pseudoxanthomonas helianthi sp. nov., isolated from roots of Jerusalem artichoke (Helianthus tuberosus).</title>
        <authorList>
            <person name="Kittiwongwattana C."/>
            <person name="Thawai C."/>
        </authorList>
    </citation>
    <scope>NUCLEOTIDE SEQUENCE</scope>
    <source>
        <strain evidence="1">110414</strain>
    </source>
</reference>
<accession>A0A941AW91</accession>
<proteinExistence type="predicted"/>
<dbReference type="EMBL" id="JAGKTC010000001">
    <property type="protein sequence ID" value="MBP3984303.1"/>
    <property type="molecule type" value="Genomic_DNA"/>
</dbReference>
<sequence>PTMHIVEIDRERPDFRVFIDLLYGENRNVDTEGDSDHVYSRSWTYLYIADRESDDPPIEIFARDGQPSSFAVESEFERLEELAALYLFLTSGKSISDGTSKPVDVSELMAKYSLELHRAANAVWHKSSSDLPHPGLA</sequence>
<reference evidence="1" key="2">
    <citation type="submission" date="2021-03" db="EMBL/GenBank/DDBJ databases">
        <authorList>
            <person name="Cao W."/>
        </authorList>
    </citation>
    <scope>NUCLEOTIDE SEQUENCE</scope>
    <source>
        <strain evidence="1">110414</strain>
    </source>
</reference>
<protein>
    <submittedName>
        <fullName evidence="1">Uncharacterized protein</fullName>
    </submittedName>
</protein>